<evidence type="ECO:0000256" key="2">
    <source>
        <dbReference type="ARBA" id="ARBA00022741"/>
    </source>
</evidence>
<dbReference type="AlphaFoldDB" id="A0A518FHC5"/>
<dbReference type="InterPro" id="IPR017911">
    <property type="entry name" value="MacB-like_ATP-bd"/>
</dbReference>
<keyword evidence="3 5" id="KW-0067">ATP-binding</keyword>
<evidence type="ECO:0000256" key="1">
    <source>
        <dbReference type="ARBA" id="ARBA00022448"/>
    </source>
</evidence>
<dbReference type="InterPro" id="IPR003439">
    <property type="entry name" value="ABC_transporter-like_ATP-bd"/>
</dbReference>
<dbReference type="EC" id="3.6.3.-" evidence="5"/>
<gene>
    <name evidence="5" type="primary">lolD_2</name>
    <name evidence="5" type="ORF">Pan153_03500</name>
</gene>
<dbReference type="InterPro" id="IPR025662">
    <property type="entry name" value="Sigma_54_int_dom_ATP-bd_1"/>
</dbReference>
<dbReference type="EMBL" id="CP036317">
    <property type="protein sequence ID" value="QDV15732.1"/>
    <property type="molecule type" value="Genomic_DNA"/>
</dbReference>
<dbReference type="InterPro" id="IPR015854">
    <property type="entry name" value="ABC_transpr_LolD-like"/>
</dbReference>
<dbReference type="GO" id="GO:0022857">
    <property type="term" value="F:transmembrane transporter activity"/>
    <property type="evidence" value="ECO:0007669"/>
    <property type="project" value="TreeGrafter"/>
</dbReference>
<evidence type="ECO:0000313" key="5">
    <source>
        <dbReference type="EMBL" id="QDV15732.1"/>
    </source>
</evidence>
<evidence type="ECO:0000256" key="3">
    <source>
        <dbReference type="ARBA" id="ARBA00022840"/>
    </source>
</evidence>
<evidence type="ECO:0000313" key="6">
    <source>
        <dbReference type="Proteomes" id="UP000320839"/>
    </source>
</evidence>
<keyword evidence="2" id="KW-0547">Nucleotide-binding</keyword>
<organism evidence="5 6">
    <name type="scientific">Gimesia panareensis</name>
    <dbReference type="NCBI Taxonomy" id="2527978"/>
    <lineage>
        <taxon>Bacteria</taxon>
        <taxon>Pseudomonadati</taxon>
        <taxon>Planctomycetota</taxon>
        <taxon>Planctomycetia</taxon>
        <taxon>Planctomycetales</taxon>
        <taxon>Planctomycetaceae</taxon>
        <taxon>Gimesia</taxon>
    </lineage>
</organism>
<dbReference type="PANTHER" id="PTHR24220">
    <property type="entry name" value="IMPORT ATP-BINDING PROTEIN"/>
    <property type="match status" value="1"/>
</dbReference>
<dbReference type="RefSeq" id="WP_145453788.1">
    <property type="nucleotide sequence ID" value="NZ_CP036317.1"/>
</dbReference>
<dbReference type="PROSITE" id="PS00211">
    <property type="entry name" value="ABC_TRANSPORTER_1"/>
    <property type="match status" value="1"/>
</dbReference>
<proteinExistence type="predicted"/>
<dbReference type="CDD" id="cd03255">
    <property type="entry name" value="ABC_MJ0796_LolCDE_FtsE"/>
    <property type="match status" value="1"/>
</dbReference>
<name>A0A518FHC5_9PLAN</name>
<dbReference type="GO" id="GO:0016887">
    <property type="term" value="F:ATP hydrolysis activity"/>
    <property type="evidence" value="ECO:0007669"/>
    <property type="project" value="InterPro"/>
</dbReference>
<dbReference type="InterPro" id="IPR027417">
    <property type="entry name" value="P-loop_NTPase"/>
</dbReference>
<dbReference type="SMART" id="SM00382">
    <property type="entry name" value="AAA"/>
    <property type="match status" value="1"/>
</dbReference>
<keyword evidence="1" id="KW-0813">Transport</keyword>
<dbReference type="PANTHER" id="PTHR24220:SF659">
    <property type="entry name" value="TRANSPORTER, PUTATIVE-RELATED"/>
    <property type="match status" value="1"/>
</dbReference>
<dbReference type="GO" id="GO:0005524">
    <property type="term" value="F:ATP binding"/>
    <property type="evidence" value="ECO:0007669"/>
    <property type="project" value="UniProtKB-KW"/>
</dbReference>
<keyword evidence="5" id="KW-0378">Hydrolase</keyword>
<dbReference type="InterPro" id="IPR003593">
    <property type="entry name" value="AAA+_ATPase"/>
</dbReference>
<dbReference type="Pfam" id="PF00005">
    <property type="entry name" value="ABC_tran"/>
    <property type="match status" value="1"/>
</dbReference>
<keyword evidence="5" id="KW-0449">Lipoprotein</keyword>
<dbReference type="InterPro" id="IPR017871">
    <property type="entry name" value="ABC_transporter-like_CS"/>
</dbReference>
<dbReference type="OrthoDB" id="273392at2"/>
<dbReference type="Proteomes" id="UP000320839">
    <property type="component" value="Chromosome"/>
</dbReference>
<dbReference type="GO" id="GO:0005886">
    <property type="term" value="C:plasma membrane"/>
    <property type="evidence" value="ECO:0007669"/>
    <property type="project" value="TreeGrafter"/>
</dbReference>
<evidence type="ECO:0000259" key="4">
    <source>
        <dbReference type="PROSITE" id="PS50893"/>
    </source>
</evidence>
<protein>
    <submittedName>
        <fullName evidence="5">Lipoprotein-releasing system ATP-binding protein LolD</fullName>
        <ecNumber evidence="5">3.6.3.-</ecNumber>
    </submittedName>
</protein>
<dbReference type="SUPFAM" id="SSF52540">
    <property type="entry name" value="P-loop containing nucleoside triphosphate hydrolases"/>
    <property type="match status" value="1"/>
</dbReference>
<feature type="domain" description="ABC transporter" evidence="4">
    <location>
        <begin position="3"/>
        <end position="224"/>
    </location>
</feature>
<accession>A0A518FHC5</accession>
<dbReference type="PROSITE" id="PS50893">
    <property type="entry name" value="ABC_TRANSPORTER_2"/>
    <property type="match status" value="1"/>
</dbReference>
<dbReference type="Gene3D" id="3.40.50.300">
    <property type="entry name" value="P-loop containing nucleotide triphosphate hydrolases"/>
    <property type="match status" value="1"/>
</dbReference>
<dbReference type="PROSITE" id="PS00675">
    <property type="entry name" value="SIGMA54_INTERACT_1"/>
    <property type="match status" value="1"/>
</dbReference>
<sequence>MSLLLENVKKSYREPDGSTLPILDIERFELKEREQVVLIGESGSGKSTLLNVISGITAADSGKVTIAGTEIVSMPEVVRDRFRAERIGFVFQTFNLLPAFSALENVLLGMSFSRKKASRERAKELLALVGLEHRLNHRPKQMSVGEQQRVAVARALANQPRLLLADEPTANVDVANQETILKLLRDACTQHEIAMLMVTHSREVASQFERVETLTDFNKVHAQV</sequence>
<reference evidence="5 6" key="1">
    <citation type="submission" date="2019-02" db="EMBL/GenBank/DDBJ databases">
        <title>Deep-cultivation of Planctomycetes and their phenomic and genomic characterization uncovers novel biology.</title>
        <authorList>
            <person name="Wiegand S."/>
            <person name="Jogler M."/>
            <person name="Boedeker C."/>
            <person name="Pinto D."/>
            <person name="Vollmers J."/>
            <person name="Rivas-Marin E."/>
            <person name="Kohn T."/>
            <person name="Peeters S.H."/>
            <person name="Heuer A."/>
            <person name="Rast P."/>
            <person name="Oberbeckmann S."/>
            <person name="Bunk B."/>
            <person name="Jeske O."/>
            <person name="Meyerdierks A."/>
            <person name="Storesund J.E."/>
            <person name="Kallscheuer N."/>
            <person name="Luecker S."/>
            <person name="Lage O.M."/>
            <person name="Pohl T."/>
            <person name="Merkel B.J."/>
            <person name="Hornburger P."/>
            <person name="Mueller R.-W."/>
            <person name="Bruemmer F."/>
            <person name="Labrenz M."/>
            <person name="Spormann A.M."/>
            <person name="Op den Camp H."/>
            <person name="Overmann J."/>
            <person name="Amann R."/>
            <person name="Jetten M.S.M."/>
            <person name="Mascher T."/>
            <person name="Medema M.H."/>
            <person name="Devos D.P."/>
            <person name="Kaster A.-K."/>
            <person name="Ovreas L."/>
            <person name="Rohde M."/>
            <person name="Galperin M.Y."/>
            <person name="Jogler C."/>
        </authorList>
    </citation>
    <scope>NUCLEOTIDE SEQUENCE [LARGE SCALE GENOMIC DNA]</scope>
    <source>
        <strain evidence="5 6">Pan153</strain>
    </source>
</reference>